<proteinExistence type="predicted"/>
<name>A0AAW4N7V0_9BACT</name>
<dbReference type="Proteomes" id="UP001196316">
    <property type="component" value="Unassembled WGS sequence"/>
</dbReference>
<organism evidence="1 2">
    <name type="scientific">Segatella copri</name>
    <dbReference type="NCBI Taxonomy" id="165179"/>
    <lineage>
        <taxon>Bacteria</taxon>
        <taxon>Pseudomonadati</taxon>
        <taxon>Bacteroidota</taxon>
        <taxon>Bacteroidia</taxon>
        <taxon>Bacteroidales</taxon>
        <taxon>Prevotellaceae</taxon>
        <taxon>Segatella</taxon>
    </lineage>
</organism>
<sequence length="108" mass="13282">MGVDVSHIIRTDFRNTEDRNAAWEFILQTVKMFKKALDIKADEEEWRLNKEEMSFILPEWDWEFSLRKGFWVIESFDHYCQIVMHRGRYFWLRDDVYEISKLLGQEEV</sequence>
<reference evidence="1" key="1">
    <citation type="submission" date="2021-06" db="EMBL/GenBank/DDBJ databases">
        <title>Collection of gut derived symbiotic bacterial strains cultured from healthy donors.</title>
        <authorList>
            <person name="Lin H."/>
            <person name="Littmann E."/>
            <person name="Pamer E.G."/>
        </authorList>
    </citation>
    <scope>NUCLEOTIDE SEQUENCE</scope>
    <source>
        <strain evidence="1">MSK.21.60</strain>
    </source>
</reference>
<gene>
    <name evidence="1" type="ORF">KSW80_01430</name>
</gene>
<evidence type="ECO:0000313" key="2">
    <source>
        <dbReference type="Proteomes" id="UP001196316"/>
    </source>
</evidence>
<protein>
    <submittedName>
        <fullName evidence="1">Uncharacterized protein</fullName>
    </submittedName>
</protein>
<dbReference type="EMBL" id="JAHOEP010000003">
    <property type="protein sequence ID" value="MBV3407083.1"/>
    <property type="molecule type" value="Genomic_DNA"/>
</dbReference>
<comment type="caution">
    <text evidence="1">The sequence shown here is derived from an EMBL/GenBank/DDBJ whole genome shotgun (WGS) entry which is preliminary data.</text>
</comment>
<evidence type="ECO:0000313" key="1">
    <source>
        <dbReference type="EMBL" id="MBV3407083.1"/>
    </source>
</evidence>
<accession>A0AAW4N7V0</accession>
<dbReference type="AlphaFoldDB" id="A0AAW4N7V0"/>
<dbReference type="RefSeq" id="WP_217325972.1">
    <property type="nucleotide sequence ID" value="NZ_JAHOEK010000001.1"/>
</dbReference>